<gene>
    <name evidence="3" type="ORF">ACFQE0_14740</name>
</gene>
<accession>A0ABW2BLJ7</accession>
<dbReference type="PANTHER" id="PTHR36180">
    <property type="entry name" value="DNA-BINDING PROTEIN-RELATED-RELATED"/>
    <property type="match status" value="1"/>
</dbReference>
<name>A0ABW2BLJ7_9HYPH</name>
<dbReference type="RefSeq" id="WP_378970915.1">
    <property type="nucleotide sequence ID" value="NZ_JBHSWN010000001.1"/>
</dbReference>
<dbReference type="Pfam" id="PF02498">
    <property type="entry name" value="Bro-N"/>
    <property type="match status" value="1"/>
</dbReference>
<sequence>MNALTPALMGAPVQTATSVQALSFRFNLRPLTVIVRDGAPWFVAKEACAALDIANHRDAILKLDADEKGVALTDTPGGPQEVSIISESGLYTLILRCRGATTPGTVPHRFRRFVTSEVLPQVRHHGSYGAPDLDDNQTLRRLLLGKLEEVDNLRAIAAAERQARIEAEDVASLSDQEMLDMGRALTVVTHRAEASAARVEVLQPKAVAYERIAGARGSKTVTDFARDTRLKPKRVFELLDRRGWICRRNSREPAARGRGWPRSGGRSGVSSSTPWVPSTSRAASSRPGSWSSRRLASAS</sequence>
<comment type="caution">
    <text evidence="3">The sequence shown here is derived from an EMBL/GenBank/DDBJ whole genome shotgun (WGS) entry which is preliminary data.</text>
</comment>
<organism evidence="3 4">
    <name type="scientific">Methylobacterium komagatae</name>
    <dbReference type="NCBI Taxonomy" id="374425"/>
    <lineage>
        <taxon>Bacteria</taxon>
        <taxon>Pseudomonadati</taxon>
        <taxon>Pseudomonadota</taxon>
        <taxon>Alphaproteobacteria</taxon>
        <taxon>Hyphomicrobiales</taxon>
        <taxon>Methylobacteriaceae</taxon>
        <taxon>Methylobacterium</taxon>
    </lineage>
</organism>
<dbReference type="InterPro" id="IPR003497">
    <property type="entry name" value="BRO_N_domain"/>
</dbReference>
<proteinExistence type="predicted"/>
<evidence type="ECO:0000259" key="2">
    <source>
        <dbReference type="PROSITE" id="PS51750"/>
    </source>
</evidence>
<evidence type="ECO:0000313" key="4">
    <source>
        <dbReference type="Proteomes" id="UP001596292"/>
    </source>
</evidence>
<protein>
    <submittedName>
        <fullName evidence="3">BRO family protein</fullName>
    </submittedName>
</protein>
<dbReference type="PANTHER" id="PTHR36180:SF2">
    <property type="entry name" value="BRO FAMILY PROTEIN"/>
    <property type="match status" value="1"/>
</dbReference>
<dbReference type="Proteomes" id="UP001596292">
    <property type="component" value="Unassembled WGS sequence"/>
</dbReference>
<feature type="region of interest" description="Disordered" evidence="1">
    <location>
        <begin position="251"/>
        <end position="299"/>
    </location>
</feature>
<dbReference type="Pfam" id="PF03374">
    <property type="entry name" value="ANT"/>
    <property type="match status" value="1"/>
</dbReference>
<evidence type="ECO:0000256" key="1">
    <source>
        <dbReference type="SAM" id="MobiDB-lite"/>
    </source>
</evidence>
<dbReference type="InterPro" id="IPR005039">
    <property type="entry name" value="Ant_C"/>
</dbReference>
<feature type="compositionally biased region" description="Low complexity" evidence="1">
    <location>
        <begin position="256"/>
        <end position="280"/>
    </location>
</feature>
<dbReference type="PROSITE" id="PS51750">
    <property type="entry name" value="BRO_N"/>
    <property type="match status" value="1"/>
</dbReference>
<feature type="compositionally biased region" description="Polar residues" evidence="1">
    <location>
        <begin position="281"/>
        <end position="299"/>
    </location>
</feature>
<feature type="domain" description="Bro-N" evidence="2">
    <location>
        <begin position="16"/>
        <end position="126"/>
    </location>
</feature>
<evidence type="ECO:0000313" key="3">
    <source>
        <dbReference type="EMBL" id="MFC6790757.1"/>
    </source>
</evidence>
<keyword evidence="4" id="KW-1185">Reference proteome</keyword>
<dbReference type="SMART" id="SM01040">
    <property type="entry name" value="Bro-N"/>
    <property type="match status" value="1"/>
</dbReference>
<dbReference type="EMBL" id="JBHSWN010000001">
    <property type="protein sequence ID" value="MFC6790757.1"/>
    <property type="molecule type" value="Genomic_DNA"/>
</dbReference>
<reference evidence="4" key="1">
    <citation type="journal article" date="2019" name="Int. J. Syst. Evol. Microbiol.">
        <title>The Global Catalogue of Microorganisms (GCM) 10K type strain sequencing project: providing services to taxonomists for standard genome sequencing and annotation.</title>
        <authorList>
            <consortium name="The Broad Institute Genomics Platform"/>
            <consortium name="The Broad Institute Genome Sequencing Center for Infectious Disease"/>
            <person name="Wu L."/>
            <person name="Ma J."/>
        </authorList>
    </citation>
    <scope>NUCLEOTIDE SEQUENCE [LARGE SCALE GENOMIC DNA]</scope>
    <source>
        <strain evidence="4">CCUG 48316</strain>
    </source>
</reference>